<dbReference type="InterPro" id="IPR036396">
    <property type="entry name" value="Cyt_P450_sf"/>
</dbReference>
<dbReference type="GO" id="GO:0020037">
    <property type="term" value="F:heme binding"/>
    <property type="evidence" value="ECO:0007669"/>
    <property type="project" value="InterPro"/>
</dbReference>
<dbReference type="SUPFAM" id="SSF48264">
    <property type="entry name" value="Cytochrome P450"/>
    <property type="match status" value="1"/>
</dbReference>
<dbReference type="InterPro" id="IPR036226">
    <property type="entry name" value="LipOase_C_sf"/>
</dbReference>
<dbReference type="Gene3D" id="1.20.245.10">
    <property type="entry name" value="Lipoxygenase-1, Domain 5"/>
    <property type="match status" value="1"/>
</dbReference>
<evidence type="ECO:0008006" key="2">
    <source>
        <dbReference type="Google" id="ProtNLM"/>
    </source>
</evidence>
<name>A0A7S2VN71_9DINO</name>
<dbReference type="SUPFAM" id="SSF48484">
    <property type="entry name" value="Lipoxigenase"/>
    <property type="match status" value="1"/>
</dbReference>
<dbReference type="GO" id="GO:0004497">
    <property type="term" value="F:monooxygenase activity"/>
    <property type="evidence" value="ECO:0007669"/>
    <property type="project" value="InterPro"/>
</dbReference>
<accession>A0A7S2VN71</accession>
<dbReference type="EMBL" id="HBGW01091000">
    <property type="protein sequence ID" value="CAD9639920.1"/>
    <property type="molecule type" value="Transcribed_RNA"/>
</dbReference>
<gene>
    <name evidence="1" type="ORF">BRAN1462_LOCUS57742</name>
</gene>
<protein>
    <recommendedName>
        <fullName evidence="2">Lipoxygenase domain-containing protein</fullName>
    </recommendedName>
</protein>
<reference evidence="1" key="1">
    <citation type="submission" date="2021-01" db="EMBL/GenBank/DDBJ databases">
        <authorList>
            <person name="Corre E."/>
            <person name="Pelletier E."/>
            <person name="Niang G."/>
            <person name="Scheremetjew M."/>
            <person name="Finn R."/>
            <person name="Kale V."/>
            <person name="Holt S."/>
            <person name="Cochrane G."/>
            <person name="Meng A."/>
            <person name="Brown T."/>
            <person name="Cohen L."/>
        </authorList>
    </citation>
    <scope>NUCLEOTIDE SEQUENCE</scope>
    <source>
        <strain evidence="1">RCC3387</strain>
    </source>
</reference>
<evidence type="ECO:0000313" key="1">
    <source>
        <dbReference type="EMBL" id="CAD9639920.1"/>
    </source>
</evidence>
<sequence>MELEHVLDRAKVWCAPGLVPTEHRAPARLQGLFWIKRSTLPLPAVAVCFSRGMWHKGSRTLELDLTRDVLFTDASLPTGTLTTLVGVVYKTKAILKVQFDDNFDTGKVFLSSAGVLSRLSGALKLLFDFDFKDSGQGWTTDLSMNVPTTRLNLGGSGLVRVLDGELNVDDQEARDMMRHLTTRFDRDLFLKSKVYHYSDKIDNVCVDDMEYKGTTRCEDGMFLVTSGSPTFGFLHMVPAEGSFNFARATLGEDCSMDYTISCDRGVVAVTETEDCKHGTDGSSKIHNVYGRLGKVLTDWTVCAQPKKGLRLHLTTEAVDLVWDAPLGGSARPFEVNGCLHVSRKQNFEKLQNMSDSEVKKQIQFVREVKRNLNGCPTFHNKAGRDERAADFEGAWKNNWMKELQGLDAKQAACWAQRGHVLGAPDGQAQQRKVAECVDRKADFLSRFTEAMQSNYTAMFLAFAQANCGESTPYYMGPQVFRHDEVAKIVGSPEQPRKFYVGRSQQIHRDECFQPTSLLFQSADSAEHTQARMLLDKFVFRQDGLEEFHASVRELGEKKAPAITRDAAPDAIQVGRRVLPLLMRAMWDKTPDDSTVEAILPYLQSGKMCAFGLVSKPSQAQVIGVEKARDAMVQFAQSSRMGQRLVAEAMDEDTEDFPMVQQLYRNHGKESVEEPSSRRLLRDVADAALLFGLAGTSDMARKCVQYQLRDPEHVRLFRKDRTAYLQELMRYDPAVPSFTTFYDAEETDWMMNGEKVLFDQNTQVQMVLASANRDRRVFDDPETFDPERIDLGKQLSWNGLLDHVKERDSTTAPRFCPGYEVSLEIAKAVCNHFTKGLPAWGSEPKFARVDFNSGKGMLDYQLATSIRGLWGFGLTTSGERMEISGGPQLVEKVSTIDRRGPYEPVDVEQESEPEPVNLLAGFAERHARILSNALFWDQDVSAFAVGPYAAGEYGVASLWLQDEPPLRADAVAVPTHFGKSGKITLGEEKGILCPAGDVDFILGHKGTAFGEPFFAPEAFSSPLLKDALNSLSVLKPGLISFFGVQGALRYTAGGSDVASWEQRLGSTHARKKDFLMSWYSTVGKTKQGAPRWPTEEVDFSSRRFTSDGDWEDKLERTMAFMHIGTHRVEVLESTTSDGAQYILPLNDVWRSRAVRPGFGLYGGDMYFDEQGMPLKIVMHQKDGEDFEVQKGEEGWQHWKFVWRSTLLTTVFLADHLYTAHFDVACKLADAARSTLLPDHPIRRLLTPFTFRSIYACQKIMHTMLGPDHMLHRASSLENLDNLADLARDSTASFNRFSDASLLDELPEQLRSAPYYTGGRRIYGALHKLVLQFFQLYSNDLCGRVSGTITDEELIRFSQKFPVEVQPSEKAAVKCSKLADDLAHALFTVTAWHRHVSAIGDYYSDPDLASMSWNEATKDTFPQPQRHAILSMVVALMSEPQLKLNGDFTHVFAGIHEAERAKTIWQRFRVQLDKAEDAISRRNLGRRRRNQIESVRFLPSRIEISPAA</sequence>
<organism evidence="1">
    <name type="scientific">Zooxanthella nutricula</name>
    <dbReference type="NCBI Taxonomy" id="1333877"/>
    <lineage>
        <taxon>Eukaryota</taxon>
        <taxon>Sar</taxon>
        <taxon>Alveolata</taxon>
        <taxon>Dinophyceae</taxon>
        <taxon>Peridiniales</taxon>
        <taxon>Peridiniales incertae sedis</taxon>
        <taxon>Zooxanthella</taxon>
    </lineage>
</organism>
<dbReference type="Pfam" id="PF00067">
    <property type="entry name" value="p450"/>
    <property type="match status" value="1"/>
</dbReference>
<dbReference type="Gene3D" id="1.10.630.10">
    <property type="entry name" value="Cytochrome P450"/>
    <property type="match status" value="1"/>
</dbReference>
<dbReference type="InterPro" id="IPR001128">
    <property type="entry name" value="Cyt_P450"/>
</dbReference>
<dbReference type="GO" id="GO:0005506">
    <property type="term" value="F:iron ion binding"/>
    <property type="evidence" value="ECO:0007669"/>
    <property type="project" value="InterPro"/>
</dbReference>
<dbReference type="GO" id="GO:0016705">
    <property type="term" value="F:oxidoreductase activity, acting on paired donors, with incorporation or reduction of molecular oxygen"/>
    <property type="evidence" value="ECO:0007669"/>
    <property type="project" value="InterPro"/>
</dbReference>
<proteinExistence type="predicted"/>